<reference evidence="3" key="1">
    <citation type="submission" date="2015-07" db="EMBL/GenBank/DDBJ databases">
        <title>Transcriptome Assembly of Anthurium amnicola.</title>
        <authorList>
            <person name="Suzuki J."/>
        </authorList>
    </citation>
    <scope>NUCLEOTIDE SEQUENCE</scope>
</reference>
<name>A0A1D1ZA54_9ARAE</name>
<feature type="non-terminal residue" evidence="3">
    <location>
        <position position="1"/>
    </location>
</feature>
<accession>A0A1D1ZA54</accession>
<dbReference type="AlphaFoldDB" id="A0A1D1ZA54"/>
<dbReference type="EMBL" id="GDJX01004195">
    <property type="protein sequence ID" value="JAT63741.1"/>
    <property type="molecule type" value="Transcribed_RNA"/>
</dbReference>
<evidence type="ECO:0000313" key="3">
    <source>
        <dbReference type="EMBL" id="JAT63741.1"/>
    </source>
</evidence>
<keyword evidence="2" id="KW-0812">Transmembrane</keyword>
<protein>
    <submittedName>
        <fullName evidence="3">Na(+)/H(+) antiporter nhaB</fullName>
    </submittedName>
</protein>
<proteinExistence type="predicted"/>
<sequence>FSLCNCGGRTAVGNPPERKKKRAKRRAGGKMIYRKWSLLTMPVVVLGGLGAVILTHNFVFGANERFVEKIKRQGELLRQQDRAKMALEKQDREKMALEKWRDS</sequence>
<keyword evidence="2" id="KW-1133">Transmembrane helix</keyword>
<evidence type="ECO:0000256" key="2">
    <source>
        <dbReference type="SAM" id="Phobius"/>
    </source>
</evidence>
<feature type="transmembrane region" description="Helical" evidence="2">
    <location>
        <begin position="39"/>
        <end position="62"/>
    </location>
</feature>
<feature type="region of interest" description="Disordered" evidence="1">
    <location>
        <begin position="1"/>
        <end position="26"/>
    </location>
</feature>
<gene>
    <name evidence="3" type="primary">nhaB_0</name>
    <name evidence="3" type="ORF">g.6140</name>
</gene>
<organism evidence="3">
    <name type="scientific">Anthurium amnicola</name>
    <dbReference type="NCBI Taxonomy" id="1678845"/>
    <lineage>
        <taxon>Eukaryota</taxon>
        <taxon>Viridiplantae</taxon>
        <taxon>Streptophyta</taxon>
        <taxon>Embryophyta</taxon>
        <taxon>Tracheophyta</taxon>
        <taxon>Spermatophyta</taxon>
        <taxon>Magnoliopsida</taxon>
        <taxon>Liliopsida</taxon>
        <taxon>Araceae</taxon>
        <taxon>Pothoideae</taxon>
        <taxon>Potheae</taxon>
        <taxon>Anthurium</taxon>
    </lineage>
</organism>
<keyword evidence="2" id="KW-0472">Membrane</keyword>
<evidence type="ECO:0000256" key="1">
    <source>
        <dbReference type="SAM" id="MobiDB-lite"/>
    </source>
</evidence>